<name>A0A848LGT4_9BACT</name>
<dbReference type="AlphaFoldDB" id="A0A848LGT4"/>
<proteinExistence type="predicted"/>
<protein>
    <submittedName>
        <fullName evidence="3">Carbohydrate-binding protein</fullName>
    </submittedName>
</protein>
<dbReference type="InterPro" id="IPR005084">
    <property type="entry name" value="CBM6"/>
</dbReference>
<dbReference type="SUPFAM" id="SSF49785">
    <property type="entry name" value="Galactose-binding domain-like"/>
    <property type="match status" value="2"/>
</dbReference>
<dbReference type="PROSITE" id="PS51175">
    <property type="entry name" value="CBM6"/>
    <property type="match status" value="2"/>
</dbReference>
<dbReference type="RefSeq" id="WP_169346209.1">
    <property type="nucleotide sequence ID" value="NZ_JABBJJ010000082.1"/>
</dbReference>
<keyword evidence="4" id="KW-1185">Reference proteome</keyword>
<accession>A0A848LGT4</accession>
<dbReference type="SMART" id="SM00606">
    <property type="entry name" value="CBD_IV"/>
    <property type="match status" value="2"/>
</dbReference>
<evidence type="ECO:0000259" key="2">
    <source>
        <dbReference type="PROSITE" id="PS51175"/>
    </source>
</evidence>
<evidence type="ECO:0000313" key="4">
    <source>
        <dbReference type="Proteomes" id="UP000518300"/>
    </source>
</evidence>
<dbReference type="EMBL" id="JABBJJ010000082">
    <property type="protein sequence ID" value="NMO16923.1"/>
    <property type="molecule type" value="Genomic_DNA"/>
</dbReference>
<feature type="domain" description="CBM6" evidence="2">
    <location>
        <begin position="1"/>
        <end position="111"/>
    </location>
</feature>
<dbReference type="GO" id="GO:0030246">
    <property type="term" value="F:carbohydrate binding"/>
    <property type="evidence" value="ECO:0007669"/>
    <property type="project" value="InterPro"/>
</dbReference>
<evidence type="ECO:0000256" key="1">
    <source>
        <dbReference type="ARBA" id="ARBA00022729"/>
    </source>
</evidence>
<sequence length="275" mass="29761">MARDCNGITSVSWTRAGEWLDYSIEVPELATYTHRFTARVASLGVGGTFHLELDGVTIASGLQIPDTGGWQNWTTLTTSVSLPPGEHELRLHFDTVGSRGFVGNIDSIQLVRDDSAIQFPYPLANQPPVLPYNSIPAVRFDTGGEDVAYHDTDAVNESGLYRAEGVDIISTTDISTGYAVGNIRGGEWLEYTVYASQTRSYVLALRLAATSGGRVQVDVDGMMQGFGWVAPTGGPQSFVNFFFNSIPLTQGTHVIRVSFGADGDTFGSFSSLRFQ</sequence>
<dbReference type="InterPro" id="IPR008979">
    <property type="entry name" value="Galactose-bd-like_sf"/>
</dbReference>
<gene>
    <name evidence="3" type="ORF">HG543_18960</name>
</gene>
<organism evidence="3 4">
    <name type="scientific">Pyxidicoccus fallax</name>
    <dbReference type="NCBI Taxonomy" id="394095"/>
    <lineage>
        <taxon>Bacteria</taxon>
        <taxon>Pseudomonadati</taxon>
        <taxon>Myxococcota</taxon>
        <taxon>Myxococcia</taxon>
        <taxon>Myxococcales</taxon>
        <taxon>Cystobacterineae</taxon>
        <taxon>Myxococcaceae</taxon>
        <taxon>Pyxidicoccus</taxon>
    </lineage>
</organism>
<reference evidence="3 4" key="1">
    <citation type="submission" date="2020-04" db="EMBL/GenBank/DDBJ databases">
        <title>Draft genome of Pyxidicoccus fallax type strain.</title>
        <authorList>
            <person name="Whitworth D.E."/>
        </authorList>
    </citation>
    <scope>NUCLEOTIDE SEQUENCE [LARGE SCALE GENOMIC DNA]</scope>
    <source>
        <strain evidence="3 4">DSM 14698</strain>
    </source>
</reference>
<dbReference type="Proteomes" id="UP000518300">
    <property type="component" value="Unassembled WGS sequence"/>
</dbReference>
<keyword evidence="1" id="KW-0732">Signal</keyword>
<dbReference type="Pfam" id="PF03422">
    <property type="entry name" value="CBM_6"/>
    <property type="match status" value="2"/>
</dbReference>
<dbReference type="InterPro" id="IPR006584">
    <property type="entry name" value="Cellulose-bd_IV"/>
</dbReference>
<feature type="domain" description="CBM6" evidence="2">
    <location>
        <begin position="138"/>
        <end position="275"/>
    </location>
</feature>
<dbReference type="CDD" id="cd04080">
    <property type="entry name" value="CBM6_cellulase-like"/>
    <property type="match status" value="2"/>
</dbReference>
<dbReference type="Gene3D" id="2.60.120.260">
    <property type="entry name" value="Galactose-binding domain-like"/>
    <property type="match status" value="2"/>
</dbReference>
<comment type="caution">
    <text evidence="3">The sequence shown here is derived from an EMBL/GenBank/DDBJ whole genome shotgun (WGS) entry which is preliminary data.</text>
</comment>
<evidence type="ECO:0000313" key="3">
    <source>
        <dbReference type="EMBL" id="NMO16923.1"/>
    </source>
</evidence>